<dbReference type="GO" id="GO:0005886">
    <property type="term" value="C:plasma membrane"/>
    <property type="evidence" value="ECO:0007669"/>
    <property type="project" value="UniProtKB-SubCell"/>
</dbReference>
<evidence type="ECO:0000313" key="11">
    <source>
        <dbReference type="EMBL" id="EKN40780.1"/>
    </source>
</evidence>
<name>M1ZVR7_CLOBO</name>
<dbReference type="PROSITE" id="PS51103">
    <property type="entry name" value="PTS_EIIC_TYPE_1"/>
    <property type="match status" value="1"/>
</dbReference>
<proteinExistence type="predicted"/>
<evidence type="ECO:0000256" key="2">
    <source>
        <dbReference type="ARBA" id="ARBA00022448"/>
    </source>
</evidence>
<dbReference type="GO" id="GO:0008982">
    <property type="term" value="F:protein-N(PI)-phosphohistidine-sugar phosphotransferase activity"/>
    <property type="evidence" value="ECO:0007669"/>
    <property type="project" value="InterPro"/>
</dbReference>
<dbReference type="PATRIC" id="fig|1232189.3.peg.2717"/>
<keyword evidence="7 9" id="KW-1133">Transmembrane helix</keyword>
<keyword evidence="8 9" id="KW-0472">Membrane</keyword>
<dbReference type="GO" id="GO:0090563">
    <property type="term" value="F:protein-phosphocysteine-sugar phosphotransferase activity"/>
    <property type="evidence" value="ECO:0007669"/>
    <property type="project" value="TreeGrafter"/>
</dbReference>
<dbReference type="PANTHER" id="PTHR30009">
    <property type="entry name" value="CYTOCHROME C-TYPE SYNTHESIS PROTEIN AND PTS TRANSMEMBRANE COMPONENT"/>
    <property type="match status" value="1"/>
</dbReference>
<evidence type="ECO:0000256" key="1">
    <source>
        <dbReference type="ARBA" id="ARBA00004651"/>
    </source>
</evidence>
<dbReference type="AlphaFoldDB" id="M1ZVR7"/>
<keyword evidence="5" id="KW-0598">Phosphotransferase system</keyword>
<evidence type="ECO:0000256" key="8">
    <source>
        <dbReference type="ARBA" id="ARBA00023136"/>
    </source>
</evidence>
<dbReference type="GO" id="GO:0009401">
    <property type="term" value="P:phosphoenolpyruvate-dependent sugar phosphotransferase system"/>
    <property type="evidence" value="ECO:0007669"/>
    <property type="project" value="UniProtKB-KW"/>
</dbReference>
<keyword evidence="6 9" id="KW-0812">Transmembrane</keyword>
<evidence type="ECO:0000313" key="12">
    <source>
        <dbReference type="Proteomes" id="UP000011944"/>
    </source>
</evidence>
<evidence type="ECO:0000259" key="10">
    <source>
        <dbReference type="PROSITE" id="PS51103"/>
    </source>
</evidence>
<evidence type="ECO:0000256" key="5">
    <source>
        <dbReference type="ARBA" id="ARBA00022683"/>
    </source>
</evidence>
<keyword evidence="3" id="KW-1003">Cell membrane</keyword>
<evidence type="ECO:0000256" key="3">
    <source>
        <dbReference type="ARBA" id="ARBA00022475"/>
    </source>
</evidence>
<feature type="transmembrane region" description="Helical" evidence="9">
    <location>
        <begin position="7"/>
        <end position="24"/>
    </location>
</feature>
<dbReference type="GO" id="GO:0015764">
    <property type="term" value="P:N-acetylglucosamine transport"/>
    <property type="evidence" value="ECO:0007669"/>
    <property type="project" value="TreeGrafter"/>
</dbReference>
<reference evidence="11 12" key="1">
    <citation type="submission" date="2012-10" db="EMBL/GenBank/DDBJ databases">
        <authorList>
            <person name="Strain E.A."/>
            <person name="Brown E."/>
            <person name="Allard M.W."/>
            <person name="Gonzalez-Escalona N."/>
            <person name="Timme R."/>
        </authorList>
    </citation>
    <scope>NUCLEOTIDE SEQUENCE [LARGE SCALE GENOMIC DNA]</scope>
    <source>
        <strain evidence="11 12">CFSAN001627</strain>
    </source>
</reference>
<dbReference type="Pfam" id="PF02378">
    <property type="entry name" value="PTS_EIIC"/>
    <property type="match status" value="1"/>
</dbReference>
<keyword evidence="4" id="KW-0762">Sugar transport</keyword>
<dbReference type="EMBL" id="AMXI01001056">
    <property type="protein sequence ID" value="EKN40780.1"/>
    <property type="molecule type" value="Genomic_DNA"/>
</dbReference>
<feature type="non-terminal residue" evidence="11">
    <location>
        <position position="1"/>
    </location>
</feature>
<dbReference type="PANTHER" id="PTHR30009:SF4">
    <property type="entry name" value="PTS SYSTEM N-ACETYLGLUCOSAMINE-SPECIFIC EIICBA COMPONENT"/>
    <property type="match status" value="1"/>
</dbReference>
<evidence type="ECO:0000256" key="7">
    <source>
        <dbReference type="ARBA" id="ARBA00022989"/>
    </source>
</evidence>
<dbReference type="InterPro" id="IPR050429">
    <property type="entry name" value="PTS_Glucose_EIICBA"/>
</dbReference>
<protein>
    <submittedName>
        <fullName evidence="11">PTS system N-acetylglucosamine-specific transporter subunit IIBC</fullName>
    </submittedName>
</protein>
<comment type="caution">
    <text evidence="11">The sequence shown here is derived from an EMBL/GenBank/DDBJ whole genome shotgun (WGS) entry which is preliminary data.</text>
</comment>
<feature type="transmembrane region" description="Helical" evidence="9">
    <location>
        <begin position="84"/>
        <end position="104"/>
    </location>
</feature>
<evidence type="ECO:0000256" key="6">
    <source>
        <dbReference type="ARBA" id="ARBA00022692"/>
    </source>
</evidence>
<evidence type="ECO:0000256" key="4">
    <source>
        <dbReference type="ARBA" id="ARBA00022597"/>
    </source>
</evidence>
<comment type="subcellular location">
    <subcellularLocation>
        <location evidence="1">Cell membrane</location>
        <topology evidence="1">Multi-pass membrane protein</topology>
    </subcellularLocation>
</comment>
<dbReference type="InterPro" id="IPR013013">
    <property type="entry name" value="PTS_EIIC_1"/>
</dbReference>
<dbReference type="InterPro" id="IPR003352">
    <property type="entry name" value="PTS_EIIC"/>
</dbReference>
<keyword evidence="2" id="KW-0813">Transport</keyword>
<feature type="transmembrane region" description="Helical" evidence="9">
    <location>
        <begin position="30"/>
        <end position="54"/>
    </location>
</feature>
<accession>M1ZVR7</accession>
<evidence type="ECO:0000256" key="9">
    <source>
        <dbReference type="SAM" id="Phobius"/>
    </source>
</evidence>
<sequence>REENKKAVSGMLLGLAFTAFLTGVTEPIEFTFMFISPVLYAIHALLTGIALALTSALGIKCGFGFSASLIDYGLNFGISTKPLFIIPIGLIFAAIYYFLFLFFIKNSIYLHQEEKQIQKLIQILMLTLLRKVDTLN</sequence>
<dbReference type="Proteomes" id="UP000011944">
    <property type="component" value="Unassembled WGS sequence"/>
</dbReference>
<reference evidence="11 12" key="2">
    <citation type="submission" date="2013-03" db="EMBL/GenBank/DDBJ databases">
        <title>Diversity in Clostridium botulinum.</title>
        <authorList>
            <person name="Timme R.E."/>
            <person name="Allard M."/>
            <person name="Luo Y."/>
            <person name="Strain E."/>
            <person name="Gonzalez-Escalona N."/>
            <person name="Brown E."/>
        </authorList>
    </citation>
    <scope>NUCLEOTIDE SEQUENCE [LARGE SCALE GENOMIC DNA]</scope>
    <source>
        <strain evidence="11 12">CFSAN001627</strain>
    </source>
</reference>
<gene>
    <name evidence="11" type="ORF">CFSAN001627_17303</name>
</gene>
<organism evidence="11 12">
    <name type="scientific">Clostridium botulinum CFSAN001627</name>
    <dbReference type="NCBI Taxonomy" id="1232189"/>
    <lineage>
        <taxon>Bacteria</taxon>
        <taxon>Bacillati</taxon>
        <taxon>Bacillota</taxon>
        <taxon>Clostridia</taxon>
        <taxon>Eubacteriales</taxon>
        <taxon>Clostridiaceae</taxon>
        <taxon>Clostridium</taxon>
    </lineage>
</organism>
<feature type="domain" description="PTS EIIC type-1" evidence="10">
    <location>
        <begin position="1"/>
        <end position="116"/>
    </location>
</feature>